<evidence type="ECO:0000256" key="6">
    <source>
        <dbReference type="ARBA" id="ARBA00022824"/>
    </source>
</evidence>
<protein>
    <submittedName>
        <fullName evidence="11">Oligosaccharyl transferase subunit ost3/OST6</fullName>
    </submittedName>
</protein>
<evidence type="ECO:0000256" key="3">
    <source>
        <dbReference type="ARBA" id="ARBA00009561"/>
    </source>
</evidence>
<dbReference type="AlphaFoldDB" id="A0A9P6KF32"/>
<evidence type="ECO:0000256" key="10">
    <source>
        <dbReference type="SAM" id="SignalP"/>
    </source>
</evidence>
<keyword evidence="6" id="KW-0256">Endoplasmic reticulum</keyword>
<keyword evidence="5 10" id="KW-0732">Signal</keyword>
<feature type="chain" id="PRO_5040503785" evidence="10">
    <location>
        <begin position="26"/>
        <end position="334"/>
    </location>
</feature>
<dbReference type="GO" id="GO:0008250">
    <property type="term" value="C:oligosaccharyltransferase complex"/>
    <property type="evidence" value="ECO:0007669"/>
    <property type="project" value="TreeGrafter"/>
</dbReference>
<feature type="transmembrane region" description="Helical" evidence="9">
    <location>
        <begin position="303"/>
        <end position="321"/>
    </location>
</feature>
<comment type="subcellular location">
    <subcellularLocation>
        <location evidence="2">Endoplasmic reticulum membrane</location>
        <topology evidence="2">Multi-pass membrane protein</topology>
    </subcellularLocation>
</comment>
<feature type="transmembrane region" description="Helical" evidence="9">
    <location>
        <begin position="271"/>
        <end position="291"/>
    </location>
</feature>
<comment type="function">
    <text evidence="1">Subunit of the oligosaccharyl transferase (OST) complex that catalyzes the initial transfer of a defined glycan (Glc(3)Man(9)GlcNAc(2) in eukaryotes) from the lipid carrier dolichol-pyrophosphate to an asparagine residue within an Asn-X-Ser/Thr consensus motif in nascent polypeptide chains, the first step in protein N-glycosylation. N-glycosylation occurs cotranslationally and the complex associates with the Sec61 complex at the channel-forming translocon complex that mediates protein translocation across the endoplasmic reticulum (ER). All subunits are required for a maximal enzyme activity.</text>
</comment>
<evidence type="ECO:0000256" key="5">
    <source>
        <dbReference type="ARBA" id="ARBA00022729"/>
    </source>
</evidence>
<comment type="similarity">
    <text evidence="3">Belongs to the OST3/OST6 family.</text>
</comment>
<organism evidence="11 12">
    <name type="scientific">Lunasporangiospora selenospora</name>
    <dbReference type="NCBI Taxonomy" id="979761"/>
    <lineage>
        <taxon>Eukaryota</taxon>
        <taxon>Fungi</taxon>
        <taxon>Fungi incertae sedis</taxon>
        <taxon>Mucoromycota</taxon>
        <taxon>Mortierellomycotina</taxon>
        <taxon>Mortierellomycetes</taxon>
        <taxon>Mortierellales</taxon>
        <taxon>Mortierellaceae</taxon>
        <taxon>Lunasporangiospora</taxon>
    </lineage>
</organism>
<feature type="transmembrane region" description="Helical" evidence="9">
    <location>
        <begin position="190"/>
        <end position="211"/>
    </location>
</feature>
<dbReference type="GO" id="GO:0018279">
    <property type="term" value="P:protein N-linked glycosylation via asparagine"/>
    <property type="evidence" value="ECO:0007669"/>
    <property type="project" value="TreeGrafter"/>
</dbReference>
<accession>A0A9P6KF32</accession>
<evidence type="ECO:0000256" key="9">
    <source>
        <dbReference type="SAM" id="Phobius"/>
    </source>
</evidence>
<evidence type="ECO:0000256" key="7">
    <source>
        <dbReference type="ARBA" id="ARBA00022989"/>
    </source>
</evidence>
<comment type="caution">
    <text evidence="11">The sequence shown here is derived from an EMBL/GenBank/DDBJ whole genome shotgun (WGS) entry which is preliminary data.</text>
</comment>
<dbReference type="SUPFAM" id="SSF52833">
    <property type="entry name" value="Thioredoxin-like"/>
    <property type="match status" value="1"/>
</dbReference>
<feature type="signal peptide" evidence="10">
    <location>
        <begin position="1"/>
        <end position="25"/>
    </location>
</feature>
<keyword evidence="11" id="KW-0808">Transferase</keyword>
<evidence type="ECO:0000256" key="4">
    <source>
        <dbReference type="ARBA" id="ARBA00022692"/>
    </source>
</evidence>
<dbReference type="PANTHER" id="PTHR12692:SF0">
    <property type="entry name" value="GH11935P"/>
    <property type="match status" value="1"/>
</dbReference>
<dbReference type="GO" id="GO:0016740">
    <property type="term" value="F:transferase activity"/>
    <property type="evidence" value="ECO:0007669"/>
    <property type="project" value="UniProtKB-KW"/>
</dbReference>
<keyword evidence="12" id="KW-1185">Reference proteome</keyword>
<keyword evidence="8 9" id="KW-0472">Membrane</keyword>
<keyword evidence="4 9" id="KW-0812">Transmembrane</keyword>
<feature type="transmembrane region" description="Helical" evidence="9">
    <location>
        <begin position="223"/>
        <end position="241"/>
    </location>
</feature>
<evidence type="ECO:0000313" key="11">
    <source>
        <dbReference type="EMBL" id="KAF9582551.1"/>
    </source>
</evidence>
<dbReference type="OrthoDB" id="67566at2759"/>
<dbReference type="Proteomes" id="UP000780801">
    <property type="component" value="Unassembled WGS sequence"/>
</dbReference>
<evidence type="ECO:0000256" key="8">
    <source>
        <dbReference type="ARBA" id="ARBA00023136"/>
    </source>
</evidence>
<name>A0A9P6KF32_9FUNG</name>
<dbReference type="Gene3D" id="3.40.30.10">
    <property type="entry name" value="Glutaredoxin"/>
    <property type="match status" value="1"/>
</dbReference>
<sequence>MANIISRACVLIAALISLSLLGSLALVATVAEADNAALLEKKLDQLRVQARKNKGIIDMDSNTFEEVMAKPRDFPIVVLFTAISPEFQCVPCKNFDPEYRLVASGSIKKKADSQLFFGILDFKRGQATFQKFGMNSAPSALYFPATESIGSVPQFDRYDFGKYGFQAEEFANWLSARSGVHLSVRRPFDVLAFVLKLLFVLLSGTACYALYARAGKVVRSKYLWAGICLFTIFIMISGHMWNQIRRPPYSMPGQGFVAAGFQNQFGIESQLVAVMYAVLCGAVISLISSVTRIEDAPKQRISVWVWMLIFGFMYSILLQTFRLKNPGYPFRLLF</sequence>
<evidence type="ECO:0000256" key="1">
    <source>
        <dbReference type="ARBA" id="ARBA00002791"/>
    </source>
</evidence>
<dbReference type="PANTHER" id="PTHR12692">
    <property type="entry name" value="DOLICHYL-DIPHOSPHOOLIGOSACCHARIDE--PROTEIN GLYCOSYLTRANSFERASE-RELATED"/>
    <property type="match status" value="1"/>
</dbReference>
<proteinExistence type="inferred from homology"/>
<dbReference type="InterPro" id="IPR036249">
    <property type="entry name" value="Thioredoxin-like_sf"/>
</dbReference>
<gene>
    <name evidence="11" type="primary">OST3_1</name>
    <name evidence="11" type="ORF">BGW38_000076</name>
</gene>
<reference evidence="11" key="1">
    <citation type="journal article" date="2020" name="Fungal Divers.">
        <title>Resolving the Mortierellaceae phylogeny through synthesis of multi-gene phylogenetics and phylogenomics.</title>
        <authorList>
            <person name="Vandepol N."/>
            <person name="Liber J."/>
            <person name="Desiro A."/>
            <person name="Na H."/>
            <person name="Kennedy M."/>
            <person name="Barry K."/>
            <person name="Grigoriev I.V."/>
            <person name="Miller A.N."/>
            <person name="O'Donnell K."/>
            <person name="Stajich J.E."/>
            <person name="Bonito G."/>
        </authorList>
    </citation>
    <scope>NUCLEOTIDE SEQUENCE</scope>
    <source>
        <strain evidence="11">KOD1015</strain>
    </source>
</reference>
<dbReference type="InterPro" id="IPR021149">
    <property type="entry name" value="OligosaccharylTrfase_OST3/OST6"/>
</dbReference>
<keyword evidence="7 9" id="KW-1133">Transmembrane helix</keyword>
<dbReference type="Pfam" id="PF04756">
    <property type="entry name" value="OST3_OST6"/>
    <property type="match status" value="1"/>
</dbReference>
<dbReference type="EMBL" id="JAABOA010001010">
    <property type="protein sequence ID" value="KAF9582551.1"/>
    <property type="molecule type" value="Genomic_DNA"/>
</dbReference>
<evidence type="ECO:0000256" key="2">
    <source>
        <dbReference type="ARBA" id="ARBA00004477"/>
    </source>
</evidence>
<evidence type="ECO:0000313" key="12">
    <source>
        <dbReference type="Proteomes" id="UP000780801"/>
    </source>
</evidence>